<keyword evidence="2" id="KW-1003">Cell membrane</keyword>
<feature type="transmembrane region" description="Helical" evidence="11">
    <location>
        <begin position="130"/>
        <end position="153"/>
    </location>
</feature>
<dbReference type="PANTHER" id="PTHR10489:SF946">
    <property type="entry name" value="LEUKOTRIENE B4 RECEPTOR 1-LIKE"/>
    <property type="match status" value="1"/>
</dbReference>
<gene>
    <name evidence="13" type="primary">LOC113445147</name>
</gene>
<keyword evidence="8" id="KW-0325">Glycoprotein</keyword>
<reference evidence="13" key="2">
    <citation type="submission" date="2025-09" db="UniProtKB">
        <authorList>
            <consortium name="Ensembl"/>
        </authorList>
    </citation>
    <scope>IDENTIFICATION</scope>
</reference>
<keyword evidence="5 10" id="KW-0297">G-protein coupled receptor</keyword>
<dbReference type="GO" id="GO:0006955">
    <property type="term" value="P:immune response"/>
    <property type="evidence" value="ECO:0007669"/>
    <property type="project" value="TreeGrafter"/>
</dbReference>
<dbReference type="Proteomes" id="UP000472273">
    <property type="component" value="Unplaced"/>
</dbReference>
<dbReference type="PRINTS" id="PR00237">
    <property type="entry name" value="GPCRRHODOPSN"/>
</dbReference>
<dbReference type="Pfam" id="PF00001">
    <property type="entry name" value="7tm_1"/>
    <property type="match status" value="1"/>
</dbReference>
<keyword evidence="7 10" id="KW-0675">Receptor</keyword>
<evidence type="ECO:0000313" key="13">
    <source>
        <dbReference type="Ensembl" id="ENSPTXP00000008364.1"/>
    </source>
</evidence>
<accession>A0A670Y8W1</accession>
<dbReference type="FunFam" id="1.20.1070.10:FF:000109">
    <property type="entry name" value="Leukotriene B4 receptor"/>
    <property type="match status" value="1"/>
</dbReference>
<dbReference type="InterPro" id="IPR017452">
    <property type="entry name" value="GPCR_Rhodpsn_7TM"/>
</dbReference>
<evidence type="ECO:0000259" key="12">
    <source>
        <dbReference type="PROSITE" id="PS50262"/>
    </source>
</evidence>
<dbReference type="GO" id="GO:0009897">
    <property type="term" value="C:external side of plasma membrane"/>
    <property type="evidence" value="ECO:0007669"/>
    <property type="project" value="TreeGrafter"/>
</dbReference>
<feature type="transmembrane region" description="Helical" evidence="11">
    <location>
        <begin position="52"/>
        <end position="75"/>
    </location>
</feature>
<name>A0A670Y8W1_PSETE</name>
<evidence type="ECO:0000256" key="1">
    <source>
        <dbReference type="ARBA" id="ARBA00004651"/>
    </source>
</evidence>
<organism evidence="13 14">
    <name type="scientific">Pseudonaja textilis</name>
    <name type="common">Eastern brown snake</name>
    <dbReference type="NCBI Taxonomy" id="8673"/>
    <lineage>
        <taxon>Eukaryota</taxon>
        <taxon>Metazoa</taxon>
        <taxon>Chordata</taxon>
        <taxon>Craniata</taxon>
        <taxon>Vertebrata</taxon>
        <taxon>Euteleostomi</taxon>
        <taxon>Lepidosauria</taxon>
        <taxon>Squamata</taxon>
        <taxon>Bifurcata</taxon>
        <taxon>Unidentata</taxon>
        <taxon>Episquamata</taxon>
        <taxon>Toxicofera</taxon>
        <taxon>Serpentes</taxon>
        <taxon>Colubroidea</taxon>
        <taxon>Elapidae</taxon>
        <taxon>Hydrophiinae</taxon>
        <taxon>Pseudonaja</taxon>
    </lineage>
</organism>
<evidence type="ECO:0000256" key="6">
    <source>
        <dbReference type="ARBA" id="ARBA00023136"/>
    </source>
</evidence>
<dbReference type="PANTHER" id="PTHR10489">
    <property type="entry name" value="CELL ADHESION MOLECULE"/>
    <property type="match status" value="1"/>
</dbReference>
<reference evidence="13" key="1">
    <citation type="submission" date="2025-08" db="UniProtKB">
        <authorList>
            <consortium name="Ensembl"/>
        </authorList>
    </citation>
    <scope>IDENTIFICATION</scope>
</reference>
<dbReference type="PROSITE" id="PS00237">
    <property type="entry name" value="G_PROTEIN_RECEP_F1_1"/>
    <property type="match status" value="1"/>
</dbReference>
<proteinExistence type="inferred from homology"/>
<dbReference type="GO" id="GO:0019957">
    <property type="term" value="F:C-C chemokine binding"/>
    <property type="evidence" value="ECO:0007669"/>
    <property type="project" value="TreeGrafter"/>
</dbReference>
<dbReference type="InterPro" id="IPR050119">
    <property type="entry name" value="CCR1-9-like"/>
</dbReference>
<evidence type="ECO:0000256" key="9">
    <source>
        <dbReference type="ARBA" id="ARBA00023224"/>
    </source>
</evidence>
<feature type="domain" description="G-protein coupled receptors family 1 profile" evidence="12">
    <location>
        <begin position="34"/>
        <end position="285"/>
    </location>
</feature>
<dbReference type="OrthoDB" id="8888529at2759"/>
<dbReference type="GO" id="GO:0004974">
    <property type="term" value="F:leukotriene receptor activity"/>
    <property type="evidence" value="ECO:0007669"/>
    <property type="project" value="UniProtKB-ARBA"/>
</dbReference>
<evidence type="ECO:0000256" key="10">
    <source>
        <dbReference type="RuleBase" id="RU000688"/>
    </source>
</evidence>
<dbReference type="GO" id="GO:0007204">
    <property type="term" value="P:positive regulation of cytosolic calcium ion concentration"/>
    <property type="evidence" value="ECO:0007669"/>
    <property type="project" value="TreeGrafter"/>
</dbReference>
<dbReference type="PROSITE" id="PS50262">
    <property type="entry name" value="G_PROTEIN_RECEP_F1_2"/>
    <property type="match status" value="1"/>
</dbReference>
<evidence type="ECO:0000256" key="5">
    <source>
        <dbReference type="ARBA" id="ARBA00023040"/>
    </source>
</evidence>
<feature type="transmembrane region" description="Helical" evidence="11">
    <location>
        <begin position="81"/>
        <end position="109"/>
    </location>
</feature>
<dbReference type="InterPro" id="IPR000276">
    <property type="entry name" value="GPCR_Rhodpsn"/>
</dbReference>
<feature type="transmembrane region" description="Helical" evidence="11">
    <location>
        <begin position="268"/>
        <end position="288"/>
    </location>
</feature>
<dbReference type="Gene3D" id="1.20.1070.10">
    <property type="entry name" value="Rhodopsin 7-helix transmembrane proteins"/>
    <property type="match status" value="1"/>
</dbReference>
<dbReference type="GO" id="GO:0019722">
    <property type="term" value="P:calcium-mediated signaling"/>
    <property type="evidence" value="ECO:0007669"/>
    <property type="project" value="TreeGrafter"/>
</dbReference>
<evidence type="ECO:0000256" key="3">
    <source>
        <dbReference type="ARBA" id="ARBA00022692"/>
    </source>
</evidence>
<evidence type="ECO:0000256" key="4">
    <source>
        <dbReference type="ARBA" id="ARBA00022989"/>
    </source>
</evidence>
<dbReference type="AlphaFoldDB" id="A0A670Y8W1"/>
<evidence type="ECO:0000256" key="7">
    <source>
        <dbReference type="ARBA" id="ARBA00023170"/>
    </source>
</evidence>
<keyword evidence="4 11" id="KW-1133">Transmembrane helix</keyword>
<feature type="transmembrane region" description="Helical" evidence="11">
    <location>
        <begin position="177"/>
        <end position="200"/>
    </location>
</feature>
<dbReference type="RefSeq" id="XP_026569954.1">
    <property type="nucleotide sequence ID" value="XM_026714169.1"/>
</dbReference>
<dbReference type="GO" id="GO:0016493">
    <property type="term" value="F:C-C chemokine receptor activity"/>
    <property type="evidence" value="ECO:0007669"/>
    <property type="project" value="TreeGrafter"/>
</dbReference>
<comment type="subcellular location">
    <subcellularLocation>
        <location evidence="1">Cell membrane</location>
        <topology evidence="1">Multi-pass membrane protein</topology>
    </subcellularLocation>
</comment>
<evidence type="ECO:0000256" key="8">
    <source>
        <dbReference type="ARBA" id="ARBA00023180"/>
    </source>
</evidence>
<keyword evidence="3 10" id="KW-0812">Transmembrane</keyword>
<protein>
    <submittedName>
        <fullName evidence="13">Leukotriene B4 receptor 1-like</fullName>
    </submittedName>
</protein>
<keyword evidence="9 10" id="KW-0807">Transducer</keyword>
<evidence type="ECO:0000256" key="2">
    <source>
        <dbReference type="ARBA" id="ARBA00022475"/>
    </source>
</evidence>
<evidence type="ECO:0000256" key="11">
    <source>
        <dbReference type="SAM" id="Phobius"/>
    </source>
</evidence>
<dbReference type="GO" id="GO:0060326">
    <property type="term" value="P:cell chemotaxis"/>
    <property type="evidence" value="ECO:0007669"/>
    <property type="project" value="TreeGrafter"/>
</dbReference>
<feature type="transmembrane region" description="Helical" evidence="11">
    <location>
        <begin position="220"/>
        <end position="248"/>
    </location>
</feature>
<keyword evidence="14" id="KW-1185">Reference proteome</keyword>
<comment type="similarity">
    <text evidence="10">Belongs to the G-protein coupled receptor 1 family.</text>
</comment>
<dbReference type="GeneID" id="113445147"/>
<evidence type="ECO:0000313" key="14">
    <source>
        <dbReference type="Proteomes" id="UP000472273"/>
    </source>
</evidence>
<dbReference type="OMA" id="CSRITQM"/>
<dbReference type="SUPFAM" id="SSF81321">
    <property type="entry name" value="Family A G protein-coupled receptor-like"/>
    <property type="match status" value="1"/>
</dbReference>
<feature type="transmembrane region" description="Helical" evidence="11">
    <location>
        <begin position="15"/>
        <end position="40"/>
    </location>
</feature>
<sequence length="347" mass="38402">MTPPMESDDHLPMSVAKIFICLILGFSFVLGIPGNSLVIWTICGQMKKRPPTVVLILHLAVADLLILLTLPIWIYSFAKHWLFGIGVCKGLVFVVYCSLYASVFFIMCLSLERFLAVVHPFALQRWKKTMVIHLVVATIWFFSVILGSIIIPFQTIDDTVAGPQCATREYATPSQEVIHLLSETILGFMVPFTVICTCYICVGKRIGVMACPSKRRSAKLIASVVAIFCLCWFPHHFFNLLTVISVLLEDSNAEASQTLEKVSETGAWIAGAIVFIGSCINPLLYAFAARNIRSSARLTKLSKLFEQVGPSERQQQSNLETPSLDEKEETFISANTGESECTPVPSA</sequence>
<dbReference type="Ensembl" id="ENSPTXT00000008654.1">
    <property type="protein sequence ID" value="ENSPTXP00000008364.1"/>
    <property type="gene ID" value="ENSPTXG00000006049.1"/>
</dbReference>
<dbReference type="GeneTree" id="ENSGT00950000182966"/>
<keyword evidence="6 11" id="KW-0472">Membrane</keyword>
<dbReference type="KEGG" id="ptex:113445147"/>